<evidence type="ECO:0000313" key="2">
    <source>
        <dbReference type="EMBL" id="BBM41177.1"/>
    </source>
</evidence>
<feature type="coiled-coil region" evidence="1">
    <location>
        <begin position="138"/>
        <end position="211"/>
    </location>
</feature>
<keyword evidence="3" id="KW-1185">Reference proteome</keyword>
<organism evidence="2 3">
    <name type="scientific">Leptotrichia shahii</name>
    <dbReference type="NCBI Taxonomy" id="157691"/>
    <lineage>
        <taxon>Bacteria</taxon>
        <taxon>Fusobacteriati</taxon>
        <taxon>Fusobacteriota</taxon>
        <taxon>Fusobacteriia</taxon>
        <taxon>Fusobacteriales</taxon>
        <taxon>Leptotrichiaceae</taxon>
        <taxon>Leptotrichia</taxon>
    </lineage>
</organism>
<name>A0A510JQ08_9FUSO</name>
<dbReference type="EMBL" id="AP019827">
    <property type="protein sequence ID" value="BBM41177.1"/>
    <property type="molecule type" value="Genomic_DNA"/>
</dbReference>
<dbReference type="RefSeq" id="WP_018449624.1">
    <property type="nucleotide sequence ID" value="NZ_AP019827.1"/>
</dbReference>
<evidence type="ECO:0000256" key="1">
    <source>
        <dbReference type="SAM" id="Coils"/>
    </source>
</evidence>
<evidence type="ECO:0000313" key="3">
    <source>
        <dbReference type="Proteomes" id="UP000322617"/>
    </source>
</evidence>
<dbReference type="OrthoDB" id="79298at2"/>
<evidence type="ECO:0008006" key="4">
    <source>
        <dbReference type="Google" id="ProtNLM"/>
    </source>
</evidence>
<reference evidence="2 3" key="1">
    <citation type="submission" date="2019-07" db="EMBL/GenBank/DDBJ databases">
        <title>Complete Genome Sequence of Leptotrichia shahii Strain JCM 16776.</title>
        <authorList>
            <person name="Watanabe S."/>
            <person name="Cui L."/>
        </authorList>
    </citation>
    <scope>NUCLEOTIDE SEQUENCE [LARGE SCALE GENOMIC DNA]</scope>
    <source>
        <strain evidence="2 3">JCM16776</strain>
    </source>
</reference>
<protein>
    <recommendedName>
        <fullName evidence="4">DUF2325 domain-containing protein</fullName>
    </recommendedName>
</protein>
<keyword evidence="1" id="KW-0175">Coiled coil</keyword>
<gene>
    <name evidence="2" type="ORF">JCM16776_1398</name>
</gene>
<dbReference type="AlphaFoldDB" id="A0A510JQ08"/>
<dbReference type="STRING" id="1122172.GCA_000373045_00012"/>
<proteinExistence type="predicted"/>
<sequence>MARNNEKISLLIKKLKSINENIFFDLLVDNLNNEVLEKKFGKPFNKNSIFFEREIGIVKKIDESNKEFLRKLIDINNSYIEKKYLNAKKNLNLVKEDCLKEFKRDKILRVNGRGLNPEQMIMYVLSTDNLVELLDFFKEEYFKYIEKLEENKRKILEKELFLKEVVEELENEDLEKEFQECLDTKYKNVKKRNLEKLSEKYNLEFNEKQRNFNVSAEFISFFDEKMKEYFLMRENFKRGFEFFNINSYKVSEKERDLEEIITEIEGIEQENKFLNFGYDKLEKENKKLKEDLRKHRNKEAEKTIEKQKKEIEKLNIQIKELQKEIENMEQDENAKVVENVNIKELPEGKAIDLTNQNVKVVGGRWSQKVIEKAEKYAKEKGFKIEFIHATSVFRNSDKLKNSDIIIFDTSYNSHSAYYKLKSYGLKIYRISTSNLDRIKNLSK</sequence>
<dbReference type="Proteomes" id="UP000322617">
    <property type="component" value="Chromosome"/>
</dbReference>
<accession>A0A510JQ08</accession>
<dbReference type="KEGG" id="lsz:JCM16776_1398"/>
<feature type="coiled-coil region" evidence="1">
    <location>
        <begin position="250"/>
        <end position="338"/>
    </location>
</feature>